<organism evidence="1 2">
    <name type="scientific">Aporhodopirellula aestuarii</name>
    <dbReference type="NCBI Taxonomy" id="2950107"/>
    <lineage>
        <taxon>Bacteria</taxon>
        <taxon>Pseudomonadati</taxon>
        <taxon>Planctomycetota</taxon>
        <taxon>Planctomycetia</taxon>
        <taxon>Pirellulales</taxon>
        <taxon>Pirellulaceae</taxon>
        <taxon>Aporhodopirellula</taxon>
    </lineage>
</organism>
<accession>A0ABT0U4D0</accession>
<name>A0ABT0U4D0_9BACT</name>
<evidence type="ECO:0000313" key="1">
    <source>
        <dbReference type="EMBL" id="MCM2371201.1"/>
    </source>
</evidence>
<dbReference type="Proteomes" id="UP001202961">
    <property type="component" value="Unassembled WGS sequence"/>
</dbReference>
<proteinExistence type="predicted"/>
<reference evidence="1 2" key="1">
    <citation type="journal article" date="2022" name="Syst. Appl. Microbiol.">
        <title>Rhodopirellula aestuarii sp. nov., a novel member of the genus Rhodopirellula isolated from brackish sediments collected in the Tagus River estuary, Portugal.</title>
        <authorList>
            <person name="Vitorino I.R."/>
            <person name="Klimek D."/>
            <person name="Calusinska M."/>
            <person name="Lobo-da-Cunha A."/>
            <person name="Vasconcelos V."/>
            <person name="Lage O.M."/>
        </authorList>
    </citation>
    <scope>NUCLEOTIDE SEQUENCE [LARGE SCALE GENOMIC DNA]</scope>
    <source>
        <strain evidence="1 2">ICT_H3.1</strain>
    </source>
</reference>
<dbReference type="RefSeq" id="WP_250928838.1">
    <property type="nucleotide sequence ID" value="NZ_JAMQBK010000029.1"/>
</dbReference>
<dbReference type="EMBL" id="JAMQBK010000029">
    <property type="protein sequence ID" value="MCM2371201.1"/>
    <property type="molecule type" value="Genomic_DNA"/>
</dbReference>
<sequence>MNAAAAVSAERLIKRTPPAYPLRSLNDVWGEQKDFLARVAVDSTMAGASYACRKTLATWRVSPSQTRPLRRE</sequence>
<protein>
    <submittedName>
        <fullName evidence="1">Uncharacterized protein</fullName>
    </submittedName>
</protein>
<comment type="caution">
    <text evidence="1">The sequence shown here is derived from an EMBL/GenBank/DDBJ whole genome shotgun (WGS) entry which is preliminary data.</text>
</comment>
<gene>
    <name evidence="1" type="ORF">NB063_11350</name>
</gene>
<evidence type="ECO:0000313" key="2">
    <source>
        <dbReference type="Proteomes" id="UP001202961"/>
    </source>
</evidence>
<keyword evidence="2" id="KW-1185">Reference proteome</keyword>